<dbReference type="GO" id="GO:0050218">
    <property type="term" value="F:propionate-CoA ligase activity"/>
    <property type="evidence" value="ECO:0007669"/>
    <property type="project" value="TreeGrafter"/>
</dbReference>
<dbReference type="InterPro" id="IPR042099">
    <property type="entry name" value="ANL_N_sf"/>
</dbReference>
<feature type="domain" description="AMP-binding enzyme C-terminal" evidence="3">
    <location>
        <begin position="571"/>
        <end position="649"/>
    </location>
</feature>
<feature type="domain" description="Acetyl-coenzyme A synthetase N-terminal" evidence="4">
    <location>
        <begin position="39"/>
        <end position="96"/>
    </location>
</feature>
<evidence type="ECO:0000256" key="1">
    <source>
        <dbReference type="ARBA" id="ARBA00006432"/>
    </source>
</evidence>
<dbReference type="AlphaFoldDB" id="A0A507EFF1"/>
<dbReference type="InterPro" id="IPR045851">
    <property type="entry name" value="AMP-bd_C_sf"/>
</dbReference>
<keyword evidence="5" id="KW-0436">Ligase</keyword>
<dbReference type="STRING" id="109895.A0A507EFF1"/>
<dbReference type="Gene3D" id="3.40.50.12780">
    <property type="entry name" value="N-terminal domain of ligase-like"/>
    <property type="match status" value="1"/>
</dbReference>
<proteinExistence type="inferred from homology"/>
<keyword evidence="6" id="KW-1185">Reference proteome</keyword>
<evidence type="ECO:0000259" key="3">
    <source>
        <dbReference type="Pfam" id="PF13193"/>
    </source>
</evidence>
<dbReference type="Pfam" id="PF00501">
    <property type="entry name" value="AMP-binding"/>
    <property type="match status" value="1"/>
</dbReference>
<dbReference type="EMBL" id="QEAQ01000002">
    <property type="protein sequence ID" value="TPX62544.1"/>
    <property type="molecule type" value="Genomic_DNA"/>
</dbReference>
<comment type="caution">
    <text evidence="5">The sequence shown here is derived from an EMBL/GenBank/DDBJ whole genome shotgun (WGS) entry which is preliminary data.</text>
</comment>
<dbReference type="InterPro" id="IPR032387">
    <property type="entry name" value="ACAS_N"/>
</dbReference>
<reference evidence="5 6" key="1">
    <citation type="journal article" date="2019" name="Sci. Rep.">
        <title>Comparative genomics of chytrid fungi reveal insights into the obligate biotrophic and pathogenic lifestyle of Synchytrium endobioticum.</title>
        <authorList>
            <person name="van de Vossenberg B.T.L.H."/>
            <person name="Warris S."/>
            <person name="Nguyen H.D.T."/>
            <person name="van Gent-Pelzer M.P.E."/>
            <person name="Joly D.L."/>
            <person name="van de Geest H.C."/>
            <person name="Bonants P.J.M."/>
            <person name="Smith D.S."/>
            <person name="Levesque C.A."/>
            <person name="van der Lee T.A.J."/>
        </authorList>
    </citation>
    <scope>NUCLEOTIDE SEQUENCE [LARGE SCALE GENOMIC DNA]</scope>
    <source>
        <strain evidence="5 6">CBS 809.83</strain>
    </source>
</reference>
<gene>
    <name evidence="5" type="primary">PHI290</name>
    <name evidence="5" type="ORF">PhCBS80983_g00290</name>
</gene>
<evidence type="ECO:0000259" key="4">
    <source>
        <dbReference type="Pfam" id="PF16177"/>
    </source>
</evidence>
<feature type="domain" description="AMP-dependent synthetase/ligase" evidence="2">
    <location>
        <begin position="102"/>
        <end position="478"/>
    </location>
</feature>
<dbReference type="Proteomes" id="UP000318582">
    <property type="component" value="Unassembled WGS sequence"/>
</dbReference>
<dbReference type="PROSITE" id="PS00455">
    <property type="entry name" value="AMP_BINDING"/>
    <property type="match status" value="1"/>
</dbReference>
<evidence type="ECO:0000259" key="2">
    <source>
        <dbReference type="Pfam" id="PF00501"/>
    </source>
</evidence>
<accession>A0A507EFF1</accession>
<dbReference type="InterPro" id="IPR020845">
    <property type="entry name" value="AMP-binding_CS"/>
</dbReference>
<dbReference type="SUPFAM" id="SSF56801">
    <property type="entry name" value="Acetyl-CoA synthetase-like"/>
    <property type="match status" value="1"/>
</dbReference>
<evidence type="ECO:0000313" key="5">
    <source>
        <dbReference type="EMBL" id="TPX62544.1"/>
    </source>
</evidence>
<dbReference type="InterPro" id="IPR000873">
    <property type="entry name" value="AMP-dep_synth/lig_dom"/>
</dbReference>
<dbReference type="PANTHER" id="PTHR43347:SF3">
    <property type="entry name" value="ACYL-COA SYNTHETASE SHORT-CHAIN FAMILY MEMBER 3, MITOCHONDRIAL"/>
    <property type="match status" value="1"/>
</dbReference>
<organism evidence="5 6">
    <name type="scientific">Powellomyces hirtus</name>
    <dbReference type="NCBI Taxonomy" id="109895"/>
    <lineage>
        <taxon>Eukaryota</taxon>
        <taxon>Fungi</taxon>
        <taxon>Fungi incertae sedis</taxon>
        <taxon>Chytridiomycota</taxon>
        <taxon>Chytridiomycota incertae sedis</taxon>
        <taxon>Chytridiomycetes</taxon>
        <taxon>Spizellomycetales</taxon>
        <taxon>Powellomycetaceae</taxon>
        <taxon>Powellomyces</taxon>
    </lineage>
</organism>
<dbReference type="Gene3D" id="3.30.300.30">
    <property type="match status" value="1"/>
</dbReference>
<dbReference type="PANTHER" id="PTHR43347">
    <property type="entry name" value="ACYL-COA SYNTHETASE"/>
    <property type="match status" value="1"/>
</dbReference>
<protein>
    <submittedName>
        <fullName evidence="5">Acetate---CoA ligase</fullName>
    </submittedName>
</protein>
<dbReference type="Pfam" id="PF13193">
    <property type="entry name" value="AMP-binding_C"/>
    <property type="match status" value="1"/>
</dbReference>
<evidence type="ECO:0000313" key="6">
    <source>
        <dbReference type="Proteomes" id="UP000318582"/>
    </source>
</evidence>
<sequence>MSTVTSAPGAPAPVPYPSRFVSPAVATLNKNNGLAAYQNELHRQSMADPVKFWAKEADDIAWETKCDKVLEMDSQKYQEPGYAWFPNGKLNTCYNAVDRHVIAGNGKRTAIIYDSPVTGVKSRISYEELLHKVSTFAAVLQSHGVQKGDTVIVYMPMVPEAVVGMLACARLGAIHSVVFGGFAPKELAKRIEDCKPKVILGATCGVEPKKIFKYMPMIEAAVEICKHKPRALIILQRPQCVANLSTSRGEHDWAAEVAAAEKDGAKAGCTIMNSRDPLYLLYTSGSTGTPKGVIRDNGGHAVAINWTMKNIVGLKPGDVFFSASDVGWVVGHSFIVYGPLISGCTTIVYEGKPVGSPDAGAFWRVVEEYGVKSLFTAPTAIRAVKREDPNGDLIKKYNISTLKNLFLVGERSDPDTVAQYHKLLNIPIRDNWWQTETGWPMTAAAQMSSPDLASKTKLGSAGPPVPGYDIRVLVPKSGVVREDLENEQQEYIEAKAGELGTLAVKLPLPPGTFPTLWNNHKGYLKSYFKKFPGYYDTADAGLIDEDGYVSIMSRTDDIINTAGHRLSTGGMEQIVSAHKSVAECAVIGAADQLKGELPLGFIVLKHGVSTTPKQIEAELKAAIRSQIGAIACFDKTFVVHRLPKTRSGKVLRRTLRAIANGTKYEVPATIEDESVLKELEALFAPRAKL</sequence>
<comment type="similarity">
    <text evidence="1">Belongs to the ATP-dependent AMP-binding enzyme family.</text>
</comment>
<dbReference type="InterPro" id="IPR025110">
    <property type="entry name" value="AMP-bd_C"/>
</dbReference>
<name>A0A507EFF1_9FUNG</name>
<dbReference type="Pfam" id="PF16177">
    <property type="entry name" value="ACAS_N"/>
    <property type="match status" value="1"/>
</dbReference>